<proteinExistence type="predicted"/>
<gene>
    <name evidence="1" type="ORF">A3Q56_07544</name>
</gene>
<evidence type="ECO:0008006" key="3">
    <source>
        <dbReference type="Google" id="ProtNLM"/>
    </source>
</evidence>
<protein>
    <recommendedName>
        <fullName evidence="3">Tyr recombinase domain-containing protein</fullName>
    </recommendedName>
</protein>
<dbReference type="AlphaFoldDB" id="A0A177ATP0"/>
<dbReference type="EMBL" id="LWCA01001641">
    <property type="protein sequence ID" value="OAF64743.1"/>
    <property type="molecule type" value="Genomic_DNA"/>
</dbReference>
<accession>A0A177ATP0</accession>
<dbReference type="SUPFAM" id="SSF140809">
    <property type="entry name" value="Rhabdovirus nucleoprotein-like"/>
    <property type="match status" value="1"/>
</dbReference>
<name>A0A177ATP0_9BILA</name>
<dbReference type="InterPro" id="IPR035961">
    <property type="entry name" value="Rhabdovirus_nucleoprotein-like"/>
</dbReference>
<reference evidence="1 2" key="1">
    <citation type="submission" date="2016-04" db="EMBL/GenBank/DDBJ databases">
        <title>The genome of Intoshia linei affirms orthonectids as highly simplified spiralians.</title>
        <authorList>
            <person name="Mikhailov K.V."/>
            <person name="Slusarev G.S."/>
            <person name="Nikitin M.A."/>
            <person name="Logacheva M.D."/>
            <person name="Penin A."/>
            <person name="Aleoshin V."/>
            <person name="Panchin Y.V."/>
        </authorList>
    </citation>
    <scope>NUCLEOTIDE SEQUENCE [LARGE SCALE GENOMIC DNA]</scope>
    <source>
        <strain evidence="1">Intl2013</strain>
        <tissue evidence="1">Whole animal</tissue>
    </source>
</reference>
<keyword evidence="2" id="KW-1185">Reference proteome</keyword>
<evidence type="ECO:0000313" key="1">
    <source>
        <dbReference type="EMBL" id="OAF64743.1"/>
    </source>
</evidence>
<organism evidence="1 2">
    <name type="scientific">Intoshia linei</name>
    <dbReference type="NCBI Taxonomy" id="1819745"/>
    <lineage>
        <taxon>Eukaryota</taxon>
        <taxon>Metazoa</taxon>
        <taxon>Spiralia</taxon>
        <taxon>Lophotrochozoa</taxon>
        <taxon>Mesozoa</taxon>
        <taxon>Orthonectida</taxon>
        <taxon>Rhopaluridae</taxon>
        <taxon>Intoshia</taxon>
    </lineage>
</organism>
<dbReference type="Proteomes" id="UP000078046">
    <property type="component" value="Unassembled WGS sequence"/>
</dbReference>
<comment type="caution">
    <text evidence="1">The sequence shown here is derived from an EMBL/GenBank/DDBJ whole genome shotgun (WGS) entry which is preliminary data.</text>
</comment>
<evidence type="ECO:0000313" key="2">
    <source>
        <dbReference type="Proteomes" id="UP000078046"/>
    </source>
</evidence>
<dbReference type="OrthoDB" id="7776589at2759"/>
<sequence length="454" mass="52931">MFSLDDHHYRSTSLVWYHRSLNLVPKSAYSAMACPNCYMYLSTRLYFKGYYTLGGTAYYQMILLKVRTCVLETANPDIECLSLDKESISKFRELIGEMGIESDEVYSPIALKITLHRSNHLFNSYDIGYLKLHVKKEPQREGTLGEFLHRLAYDTSSAKPNNSYEIYQGKNEVTVEQTMDTMKEAIDRKVKAIKDMAKETQLKIISTLSYRMDNFFSSILKWTWTLIISDYIKLKNTKTESQWEKTLKKSGIPKFIARFLNLNNPSKYTGHCFRRSAATALAKTGFTTLTLKKQFSETKILKMSAASALSEEIDNVNLENQTTETILSLIIYEYATQLWNPTSIINIKKLESAQRFFLRRLSLLHSPLTSFKSRRDMLDLRLTYKFINRNKIKTIQTKTKSNIRKIFKNRCNTAINRTQFFNKIVNYWNRLPTSIVTAFHAPIFKKLLNKHFKD</sequence>